<feature type="coiled-coil region" evidence="1">
    <location>
        <begin position="161"/>
        <end position="195"/>
    </location>
</feature>
<accession>A0A7J8CWT2</accession>
<dbReference type="EMBL" id="JACASF010000019">
    <property type="protein sequence ID" value="KAF6415300.1"/>
    <property type="molecule type" value="Genomic_DNA"/>
</dbReference>
<reference evidence="2 3" key="1">
    <citation type="journal article" date="2020" name="Nature">
        <title>Six reference-quality genomes reveal evolution of bat adaptations.</title>
        <authorList>
            <person name="Jebb D."/>
            <person name="Huang Z."/>
            <person name="Pippel M."/>
            <person name="Hughes G.M."/>
            <person name="Lavrichenko K."/>
            <person name="Devanna P."/>
            <person name="Winkler S."/>
            <person name="Jermiin L.S."/>
            <person name="Skirmuntt E.C."/>
            <person name="Katzourakis A."/>
            <person name="Burkitt-Gray L."/>
            <person name="Ray D.A."/>
            <person name="Sullivan K.A.M."/>
            <person name="Roscito J.G."/>
            <person name="Kirilenko B.M."/>
            <person name="Davalos L.M."/>
            <person name="Corthals A.P."/>
            <person name="Power M.L."/>
            <person name="Jones G."/>
            <person name="Ransome R.D."/>
            <person name="Dechmann D.K.N."/>
            <person name="Locatelli A.G."/>
            <person name="Puechmaille S.J."/>
            <person name="Fedrigo O."/>
            <person name="Jarvis E.D."/>
            <person name="Hiller M."/>
            <person name="Vernes S.C."/>
            <person name="Myers E.W."/>
            <person name="Teeling E.C."/>
        </authorList>
    </citation>
    <scope>NUCLEOTIDE SEQUENCE [LARGE SCALE GENOMIC DNA]</scope>
    <source>
        <strain evidence="2">MMolMol1</strain>
        <tissue evidence="2">Muscle</tissue>
    </source>
</reference>
<dbReference type="InterPro" id="IPR055310">
    <property type="entry name" value="CEP112"/>
</dbReference>
<organism evidence="2 3">
    <name type="scientific">Molossus molossus</name>
    <name type="common">Pallas' mastiff bat</name>
    <name type="synonym">Vespertilio molossus</name>
    <dbReference type="NCBI Taxonomy" id="27622"/>
    <lineage>
        <taxon>Eukaryota</taxon>
        <taxon>Metazoa</taxon>
        <taxon>Chordata</taxon>
        <taxon>Craniata</taxon>
        <taxon>Vertebrata</taxon>
        <taxon>Euteleostomi</taxon>
        <taxon>Mammalia</taxon>
        <taxon>Eutheria</taxon>
        <taxon>Laurasiatheria</taxon>
        <taxon>Chiroptera</taxon>
        <taxon>Yangochiroptera</taxon>
        <taxon>Molossidae</taxon>
        <taxon>Molossus</taxon>
    </lineage>
</organism>
<sequence>MLSISVCRKTVIALKECVMDTNLDTLSSRLALCYLTSVGTCHRNSKLNVAQAELQTFPLTLRSLGPFSPCSAPTPQGCHCCLRLCRGSDTSLVPNCYHPGPVLRHPVPLQALHSELENRANQVRCAEKKLQHKELEAQEQITYIRQEYETKFKGLMPVSLRQELEDTISSLKSQVNFLQKRASILQEELATYQGRR</sequence>
<feature type="coiled-coil region" evidence="1">
    <location>
        <begin position="109"/>
        <end position="136"/>
    </location>
</feature>
<keyword evidence="3" id="KW-1185">Reference proteome</keyword>
<dbReference type="PANTHER" id="PTHR18871:SF2">
    <property type="entry name" value="CENTROSOMAL PROTEIN OF 112 KDA"/>
    <property type="match status" value="1"/>
</dbReference>
<gene>
    <name evidence="2" type="ORF">HJG59_002682</name>
</gene>
<dbReference type="Proteomes" id="UP000550707">
    <property type="component" value="Unassembled WGS sequence"/>
</dbReference>
<name>A0A7J8CWT2_MOLMO</name>
<keyword evidence="1" id="KW-0175">Coiled coil</keyword>
<evidence type="ECO:0000256" key="1">
    <source>
        <dbReference type="SAM" id="Coils"/>
    </source>
</evidence>
<proteinExistence type="predicted"/>
<dbReference type="AlphaFoldDB" id="A0A7J8CWT2"/>
<comment type="caution">
    <text evidence="2">The sequence shown here is derived from an EMBL/GenBank/DDBJ whole genome shotgun (WGS) entry which is preliminary data.</text>
</comment>
<evidence type="ECO:0000313" key="2">
    <source>
        <dbReference type="EMBL" id="KAF6415300.1"/>
    </source>
</evidence>
<evidence type="ECO:0000313" key="3">
    <source>
        <dbReference type="Proteomes" id="UP000550707"/>
    </source>
</evidence>
<protein>
    <submittedName>
        <fullName evidence="2">Centrosomal protein 112</fullName>
    </submittedName>
</protein>
<dbReference type="PANTHER" id="PTHR18871">
    <property type="entry name" value="CENTROSOMAL PROTEIN OF 112 KDA"/>
    <property type="match status" value="1"/>
</dbReference>